<dbReference type="EMBL" id="MNCJ02000321">
    <property type="protein sequence ID" value="KAF5801280.1"/>
    <property type="molecule type" value="Genomic_DNA"/>
</dbReference>
<reference evidence="2" key="2">
    <citation type="submission" date="2017-02" db="EMBL/GenBank/DDBJ databases">
        <title>Sunflower complete genome.</title>
        <authorList>
            <person name="Langlade N."/>
            <person name="Munos S."/>
        </authorList>
    </citation>
    <scope>NUCLEOTIDE SEQUENCE [LARGE SCALE GENOMIC DNA]</scope>
    <source>
        <tissue evidence="2">Leaves</tissue>
    </source>
</reference>
<dbReference type="InParanoid" id="A0A251UG17"/>
<evidence type="ECO:0000313" key="2">
    <source>
        <dbReference type="EMBL" id="OTG22295.1"/>
    </source>
</evidence>
<name>A0A251UG17_HELAN</name>
<evidence type="ECO:0000313" key="3">
    <source>
        <dbReference type="Proteomes" id="UP000215914"/>
    </source>
</evidence>
<dbReference type="Gramene" id="mRNA:HanXRQr2_Chr06g0246301">
    <property type="protein sequence ID" value="CDS:HanXRQr2_Chr06g0246301.1"/>
    <property type="gene ID" value="HanXRQr2_Chr06g0246301"/>
</dbReference>
<keyword evidence="3" id="KW-1185">Reference proteome</keyword>
<dbReference type="AlphaFoldDB" id="A0A251UG17"/>
<reference evidence="1" key="3">
    <citation type="submission" date="2020-06" db="EMBL/GenBank/DDBJ databases">
        <title>Helianthus annuus Genome sequencing and assembly Release 2.</title>
        <authorList>
            <person name="Gouzy J."/>
            <person name="Langlade N."/>
            <person name="Munos S."/>
        </authorList>
    </citation>
    <scope>NUCLEOTIDE SEQUENCE</scope>
    <source>
        <tissue evidence="1">Leaves</tissue>
    </source>
</reference>
<protein>
    <submittedName>
        <fullName evidence="2">Uncharacterized protein</fullName>
    </submittedName>
</protein>
<sequence length="162" mass="18495">MILNHSSNVPMISYNFQVLTDFNDSFYRVIDHQIPKGEGKYGRDLAPLSETVFVIVHDIKKDSGDSLRKGQRVLPPQSLAKAVRVVPMFLQTLSELRIGGPFAKLSFSTYYYIYQLPSIVCASCLFDFCLSATKVCFLSFFTPQHIYGREIKRGKLEKEEIE</sequence>
<accession>A0A251UG17</accession>
<reference evidence="1 3" key="1">
    <citation type="journal article" date="2017" name="Nature">
        <title>The sunflower genome provides insights into oil metabolism, flowering and Asterid evolution.</title>
        <authorList>
            <person name="Badouin H."/>
            <person name="Gouzy J."/>
            <person name="Grassa C.J."/>
            <person name="Murat F."/>
            <person name="Staton S.E."/>
            <person name="Cottret L."/>
            <person name="Lelandais-Briere C."/>
            <person name="Owens G.L."/>
            <person name="Carrere S."/>
            <person name="Mayjonade B."/>
            <person name="Legrand L."/>
            <person name="Gill N."/>
            <person name="Kane N.C."/>
            <person name="Bowers J.E."/>
            <person name="Hubner S."/>
            <person name="Bellec A."/>
            <person name="Berard A."/>
            <person name="Berges H."/>
            <person name="Blanchet N."/>
            <person name="Boniface M.C."/>
            <person name="Brunel D."/>
            <person name="Catrice O."/>
            <person name="Chaidir N."/>
            <person name="Claudel C."/>
            <person name="Donnadieu C."/>
            <person name="Faraut T."/>
            <person name="Fievet G."/>
            <person name="Helmstetter N."/>
            <person name="King M."/>
            <person name="Knapp S.J."/>
            <person name="Lai Z."/>
            <person name="Le Paslier M.C."/>
            <person name="Lippi Y."/>
            <person name="Lorenzon L."/>
            <person name="Mandel J.R."/>
            <person name="Marage G."/>
            <person name="Marchand G."/>
            <person name="Marquand E."/>
            <person name="Bret-Mestries E."/>
            <person name="Morien E."/>
            <person name="Nambeesan S."/>
            <person name="Nguyen T."/>
            <person name="Pegot-Espagnet P."/>
            <person name="Pouilly N."/>
            <person name="Raftis F."/>
            <person name="Sallet E."/>
            <person name="Schiex T."/>
            <person name="Thomas J."/>
            <person name="Vandecasteele C."/>
            <person name="Vares D."/>
            <person name="Vear F."/>
            <person name="Vautrin S."/>
            <person name="Crespi M."/>
            <person name="Mangin B."/>
            <person name="Burke J.M."/>
            <person name="Salse J."/>
            <person name="Munos S."/>
            <person name="Vincourt P."/>
            <person name="Rieseberg L.H."/>
            <person name="Langlade N.B."/>
        </authorList>
    </citation>
    <scope>NUCLEOTIDE SEQUENCE [LARGE SCALE GENOMIC DNA]</scope>
    <source>
        <strain evidence="3">cv. SF193</strain>
        <tissue evidence="1">Leaves</tissue>
    </source>
</reference>
<organism evidence="2 3">
    <name type="scientific">Helianthus annuus</name>
    <name type="common">Common sunflower</name>
    <dbReference type="NCBI Taxonomy" id="4232"/>
    <lineage>
        <taxon>Eukaryota</taxon>
        <taxon>Viridiplantae</taxon>
        <taxon>Streptophyta</taxon>
        <taxon>Embryophyta</taxon>
        <taxon>Tracheophyta</taxon>
        <taxon>Spermatophyta</taxon>
        <taxon>Magnoliopsida</taxon>
        <taxon>eudicotyledons</taxon>
        <taxon>Gunneridae</taxon>
        <taxon>Pentapetalae</taxon>
        <taxon>asterids</taxon>
        <taxon>campanulids</taxon>
        <taxon>Asterales</taxon>
        <taxon>Asteraceae</taxon>
        <taxon>Asteroideae</taxon>
        <taxon>Heliantheae alliance</taxon>
        <taxon>Heliantheae</taxon>
        <taxon>Helianthus</taxon>
    </lineage>
</organism>
<dbReference type="EMBL" id="CM007895">
    <property type="protein sequence ID" value="OTG22295.1"/>
    <property type="molecule type" value="Genomic_DNA"/>
</dbReference>
<evidence type="ECO:0000313" key="1">
    <source>
        <dbReference type="EMBL" id="KAF5801280.1"/>
    </source>
</evidence>
<proteinExistence type="predicted"/>
<gene>
    <name evidence="2" type="ORF">HannXRQ_Chr06g0169951</name>
    <name evidence="1" type="ORF">HanXRQr2_Chr06g0246301</name>
</gene>
<dbReference type="Proteomes" id="UP000215914">
    <property type="component" value="Chromosome 6"/>
</dbReference>